<name>B6JWG3_SCHJY</name>
<protein>
    <submittedName>
        <fullName evidence="2">SWI/SNF and RSC complex subunit Ssr3</fullName>
    </submittedName>
</protein>
<evidence type="ECO:0000313" key="3">
    <source>
        <dbReference type="JaponicusDB" id="SJAG_00739"/>
    </source>
</evidence>
<dbReference type="Gene3D" id="1.10.245.10">
    <property type="entry name" value="SWIB/MDM2 domain"/>
    <property type="match status" value="1"/>
</dbReference>
<dbReference type="GO" id="GO:0005634">
    <property type="term" value="C:nucleus"/>
    <property type="evidence" value="ECO:0000318"/>
    <property type="project" value="GO_Central"/>
</dbReference>
<dbReference type="EMBL" id="KE651166">
    <property type="protein sequence ID" value="EEB05714.1"/>
    <property type="molecule type" value="Genomic_DNA"/>
</dbReference>
<dbReference type="GO" id="GO:0006357">
    <property type="term" value="P:regulation of transcription by RNA polymerase II"/>
    <property type="evidence" value="ECO:0000318"/>
    <property type="project" value="GO_Central"/>
</dbReference>
<keyword evidence="4" id="KW-1185">Reference proteome</keyword>
<feature type="domain" description="DM2" evidence="1">
    <location>
        <begin position="184"/>
        <end position="261"/>
    </location>
</feature>
<dbReference type="GO" id="GO:0016586">
    <property type="term" value="C:RSC-type complex"/>
    <property type="evidence" value="ECO:0007669"/>
    <property type="project" value="EnsemblFungi"/>
</dbReference>
<dbReference type="GO" id="GO:0016514">
    <property type="term" value="C:SWI/SNF complex"/>
    <property type="evidence" value="ECO:0000318"/>
    <property type="project" value="GO_Central"/>
</dbReference>
<dbReference type="Pfam" id="PF02201">
    <property type="entry name" value="SWIB"/>
    <property type="match status" value="1"/>
</dbReference>
<dbReference type="PROSITE" id="PS51925">
    <property type="entry name" value="SWIB_MDM2"/>
    <property type="match status" value="1"/>
</dbReference>
<dbReference type="HOGENOM" id="CLU_023529_0_2_1"/>
<dbReference type="AlphaFoldDB" id="B6JWG3"/>
<dbReference type="OMA" id="NFRCNEP"/>
<reference evidence="2 4" key="1">
    <citation type="journal article" date="2011" name="Science">
        <title>Comparative functional genomics of the fission yeasts.</title>
        <authorList>
            <person name="Rhind N."/>
            <person name="Chen Z."/>
            <person name="Yassour M."/>
            <person name="Thompson D.A."/>
            <person name="Haas B.J."/>
            <person name="Habib N."/>
            <person name="Wapinski I."/>
            <person name="Roy S."/>
            <person name="Lin M.F."/>
            <person name="Heiman D.I."/>
            <person name="Young S.K."/>
            <person name="Furuya K."/>
            <person name="Guo Y."/>
            <person name="Pidoux A."/>
            <person name="Chen H.M."/>
            <person name="Robbertse B."/>
            <person name="Goldberg J.M."/>
            <person name="Aoki K."/>
            <person name="Bayne E.H."/>
            <person name="Berlin A.M."/>
            <person name="Desjardins C.A."/>
            <person name="Dobbs E."/>
            <person name="Dukaj L."/>
            <person name="Fan L."/>
            <person name="FitzGerald M.G."/>
            <person name="French C."/>
            <person name="Gujja S."/>
            <person name="Hansen K."/>
            <person name="Keifenheim D."/>
            <person name="Levin J.Z."/>
            <person name="Mosher R.A."/>
            <person name="Mueller C.A."/>
            <person name="Pfiffner J."/>
            <person name="Priest M."/>
            <person name="Russ C."/>
            <person name="Smialowska A."/>
            <person name="Swoboda P."/>
            <person name="Sykes S.M."/>
            <person name="Vaughn M."/>
            <person name="Vengrova S."/>
            <person name="Yoder R."/>
            <person name="Zeng Q."/>
            <person name="Allshire R."/>
            <person name="Baulcombe D."/>
            <person name="Birren B.W."/>
            <person name="Brown W."/>
            <person name="Ekwall K."/>
            <person name="Kellis M."/>
            <person name="Leatherwood J."/>
            <person name="Levin H."/>
            <person name="Margalit H."/>
            <person name="Martienssen R."/>
            <person name="Nieduszynski C.A."/>
            <person name="Spatafora J.W."/>
            <person name="Friedman N."/>
            <person name="Dalgaard J.Z."/>
            <person name="Baumann P."/>
            <person name="Niki H."/>
            <person name="Regev A."/>
            <person name="Nusbaum C."/>
        </authorList>
    </citation>
    <scope>NUCLEOTIDE SEQUENCE [LARGE SCALE GENOMIC DNA]</scope>
    <source>
        <strain evidence="4">yFS275 / FY16936</strain>
    </source>
</reference>
<dbReference type="InterPro" id="IPR019835">
    <property type="entry name" value="SWIB_domain"/>
</dbReference>
<dbReference type="eggNOG" id="KOG2570">
    <property type="taxonomic scope" value="Eukaryota"/>
</dbReference>
<dbReference type="JaponicusDB" id="SJAG_00739">
    <property type="gene designation" value="ssr3"/>
</dbReference>
<evidence type="ECO:0000313" key="2">
    <source>
        <dbReference type="EMBL" id="EEB05714.1"/>
    </source>
</evidence>
<evidence type="ECO:0000313" key="4">
    <source>
        <dbReference type="Proteomes" id="UP000001744"/>
    </source>
</evidence>
<organism evidence="2 4">
    <name type="scientific">Schizosaccharomyces japonicus (strain yFS275 / FY16936)</name>
    <name type="common">Fission yeast</name>
    <dbReference type="NCBI Taxonomy" id="402676"/>
    <lineage>
        <taxon>Eukaryota</taxon>
        <taxon>Fungi</taxon>
        <taxon>Dikarya</taxon>
        <taxon>Ascomycota</taxon>
        <taxon>Taphrinomycotina</taxon>
        <taxon>Schizosaccharomycetes</taxon>
        <taxon>Schizosaccharomycetales</taxon>
        <taxon>Schizosaccharomycetaceae</taxon>
        <taxon>Schizosaccharomyces</taxon>
    </lineage>
</organism>
<sequence>MAEHKSRIRLTERDIPESIAEMVPEAKQYAKLQNLEKRLDSLIMRKKFDLQDSLNRHIRLKRRMRIFISCKAANQQWQLNTNEGMNGYNMNNMPIPQWTLKIEGRLLPETNDNDDTKDALKKHHFTAFFKRVCVRINRSDELYPEGNYVEWNKPTTSFEHTDGIEITRRGDADVNVQISLYPEEHPERYKLSANFAQLLGISEGTRPTIVMALWQYIKFHRLQDMEDKRLINCDKGLQDVFGTDRLYFPKIPELMNKFLQPVDPFSISFTVKVGQEKTVCDKVYDIEVSLEDPKLTQIKSFLEKIHLQEKISELDDKLAEYVQACNFSKAKHDFMQQFANDPQAFIDKWISSQNRDLEIIMDGGGIHQEDKRNSLFYQQPWVYESSFHYLNQLNSKKQQDILNAATRRT</sequence>
<dbReference type="SMART" id="SM00151">
    <property type="entry name" value="SWIB"/>
    <property type="match status" value="1"/>
</dbReference>
<dbReference type="CDD" id="cd10568">
    <property type="entry name" value="SWIB_like"/>
    <property type="match status" value="1"/>
</dbReference>
<dbReference type="OrthoDB" id="10263741at2759"/>
<accession>B6JWG3</accession>
<dbReference type="STRING" id="402676.B6JWG3"/>
<dbReference type="InterPro" id="IPR003121">
    <property type="entry name" value="SWIB_MDM2_domain"/>
</dbReference>
<proteinExistence type="predicted"/>
<dbReference type="InterPro" id="IPR036885">
    <property type="entry name" value="SWIB_MDM2_dom_sf"/>
</dbReference>
<dbReference type="SUPFAM" id="SSF47592">
    <property type="entry name" value="SWIB/MDM2 domain"/>
    <property type="match status" value="1"/>
</dbReference>
<dbReference type="GeneID" id="7052155"/>
<dbReference type="VEuPathDB" id="FungiDB:SJAG_00739"/>
<dbReference type="Proteomes" id="UP000001744">
    <property type="component" value="Unassembled WGS sequence"/>
</dbReference>
<gene>
    <name evidence="3" type="primary">ssr3</name>
    <name evidence="2" type="ORF">SJAG_00739</name>
</gene>
<evidence type="ECO:0000259" key="1">
    <source>
        <dbReference type="PROSITE" id="PS51925"/>
    </source>
</evidence>
<dbReference type="PANTHER" id="PTHR13844">
    <property type="entry name" value="SWI/SNF-RELATED MATRIX-ASSOCIATED ACTIN-DEPENDENT REGULATOR OF CHROMATIN SUBFAMILY D"/>
    <property type="match status" value="1"/>
</dbReference>
<dbReference type="RefSeq" id="XP_002172007.1">
    <property type="nucleotide sequence ID" value="XM_002171971.2"/>
</dbReference>